<dbReference type="InterPro" id="IPR037185">
    <property type="entry name" value="EmrE-like"/>
</dbReference>
<feature type="transmembrane region" description="Helical" evidence="6">
    <location>
        <begin position="64"/>
        <end position="86"/>
    </location>
</feature>
<protein>
    <submittedName>
        <fullName evidence="8">EamA family transporter</fullName>
    </submittedName>
</protein>
<comment type="subcellular location">
    <subcellularLocation>
        <location evidence="1">Cell membrane</location>
        <topology evidence="1">Multi-pass membrane protein</topology>
    </subcellularLocation>
</comment>
<dbReference type="PANTHER" id="PTHR32322:SF18">
    <property type="entry name" value="S-ADENOSYLMETHIONINE_S-ADENOSYLHOMOCYSTEINE TRANSPORTER"/>
    <property type="match status" value="1"/>
</dbReference>
<dbReference type="GO" id="GO:0005886">
    <property type="term" value="C:plasma membrane"/>
    <property type="evidence" value="ECO:0007669"/>
    <property type="project" value="UniProtKB-SubCell"/>
</dbReference>
<dbReference type="Proteomes" id="UP000186074">
    <property type="component" value="Chromosome"/>
</dbReference>
<dbReference type="AlphaFoldDB" id="A0A1P8KJC3"/>
<feature type="transmembrane region" description="Helical" evidence="6">
    <location>
        <begin position="153"/>
        <end position="170"/>
    </location>
</feature>
<evidence type="ECO:0000256" key="1">
    <source>
        <dbReference type="ARBA" id="ARBA00004651"/>
    </source>
</evidence>
<evidence type="ECO:0000256" key="4">
    <source>
        <dbReference type="ARBA" id="ARBA00022989"/>
    </source>
</evidence>
<name>A0A1P8KJC3_9BACT</name>
<evidence type="ECO:0000256" key="3">
    <source>
        <dbReference type="ARBA" id="ARBA00022692"/>
    </source>
</evidence>
<keyword evidence="5 6" id="KW-0472">Membrane</keyword>
<dbReference type="STRING" id="1850254.LPB137_01705"/>
<feature type="transmembrane region" description="Helical" evidence="6">
    <location>
        <begin position="36"/>
        <end position="52"/>
    </location>
</feature>
<feature type="transmembrane region" description="Helical" evidence="6">
    <location>
        <begin position="92"/>
        <end position="113"/>
    </location>
</feature>
<evidence type="ECO:0000256" key="6">
    <source>
        <dbReference type="SAM" id="Phobius"/>
    </source>
</evidence>
<keyword evidence="3 6" id="KW-0812">Transmembrane</keyword>
<feature type="domain" description="EamA" evidence="7">
    <location>
        <begin position="152"/>
        <end position="288"/>
    </location>
</feature>
<reference evidence="8 9" key="1">
    <citation type="submission" date="2017-01" db="EMBL/GenBank/DDBJ databases">
        <title>Genome sequencing of Arcobacter sp. LPB0137.</title>
        <authorList>
            <person name="Lee G.-W."/>
            <person name="Yi H."/>
        </authorList>
    </citation>
    <scope>NUCLEOTIDE SEQUENCE [LARGE SCALE GENOMIC DNA]</scope>
    <source>
        <strain evidence="8 9">LPB0137</strain>
    </source>
</reference>
<feature type="domain" description="EamA" evidence="7">
    <location>
        <begin position="3"/>
        <end position="136"/>
    </location>
</feature>
<dbReference type="SUPFAM" id="SSF103481">
    <property type="entry name" value="Multidrug resistance efflux transporter EmrE"/>
    <property type="match status" value="2"/>
</dbReference>
<organism evidence="8 9">
    <name type="scientific">Poseidonibacter parvus</name>
    <dbReference type="NCBI Taxonomy" id="1850254"/>
    <lineage>
        <taxon>Bacteria</taxon>
        <taxon>Pseudomonadati</taxon>
        <taxon>Campylobacterota</taxon>
        <taxon>Epsilonproteobacteria</taxon>
        <taxon>Campylobacterales</taxon>
        <taxon>Arcobacteraceae</taxon>
        <taxon>Poseidonibacter</taxon>
    </lineage>
</organism>
<dbReference type="InterPro" id="IPR000620">
    <property type="entry name" value="EamA_dom"/>
</dbReference>
<dbReference type="OrthoDB" id="5186724at2"/>
<evidence type="ECO:0000259" key="7">
    <source>
        <dbReference type="Pfam" id="PF00892"/>
    </source>
</evidence>
<evidence type="ECO:0000313" key="9">
    <source>
        <dbReference type="Proteomes" id="UP000186074"/>
    </source>
</evidence>
<dbReference type="PANTHER" id="PTHR32322">
    <property type="entry name" value="INNER MEMBRANE TRANSPORTER"/>
    <property type="match status" value="1"/>
</dbReference>
<evidence type="ECO:0000313" key="8">
    <source>
        <dbReference type="EMBL" id="APW64645.1"/>
    </source>
</evidence>
<evidence type="ECO:0000256" key="2">
    <source>
        <dbReference type="ARBA" id="ARBA00022475"/>
    </source>
</evidence>
<feature type="transmembrane region" description="Helical" evidence="6">
    <location>
        <begin position="120"/>
        <end position="141"/>
    </location>
</feature>
<proteinExistence type="predicted"/>
<dbReference type="KEGG" id="alp:LPB137_01705"/>
<feature type="transmembrane region" description="Helical" evidence="6">
    <location>
        <begin position="182"/>
        <end position="203"/>
    </location>
</feature>
<dbReference type="InterPro" id="IPR050638">
    <property type="entry name" value="AA-Vitamin_Transporters"/>
</dbReference>
<accession>A0A1P8KJC3</accession>
<feature type="transmembrane region" description="Helical" evidence="6">
    <location>
        <begin position="271"/>
        <end position="290"/>
    </location>
</feature>
<sequence length="293" mass="33426">MKYFIYLTLAVLFWSGNFVFGRMVSSEIAAIELSFFRWFFVFLILLPYLIYRSKHIMKFFKKDYLILMIFGIIGVAGFNTFLYLGLKTTTATNALLINSSIPIMIIVLSAFILKTTITKIQGLGIILSTLGVIFLILKGSIENIINLHFTHGDLWILFACVNWALYTVLLKYKPKELNALDFLSITVFIGIIALSIVYFYAGYSFDLAVFENGKVLYSLIYMVVFPSLLSFYFWNTAIVEIGASRAGQFTHLMPIFGAILAFIFLGERLEMYHVFGILFIALGIYLSIFLKKV</sequence>
<keyword evidence="2" id="KW-1003">Cell membrane</keyword>
<feature type="transmembrane region" description="Helical" evidence="6">
    <location>
        <begin position="215"/>
        <end position="234"/>
    </location>
</feature>
<keyword evidence="4 6" id="KW-1133">Transmembrane helix</keyword>
<dbReference type="EMBL" id="CP019070">
    <property type="protein sequence ID" value="APW64645.1"/>
    <property type="molecule type" value="Genomic_DNA"/>
</dbReference>
<keyword evidence="9" id="KW-1185">Reference proteome</keyword>
<dbReference type="RefSeq" id="WP_076083543.1">
    <property type="nucleotide sequence ID" value="NZ_CP019070.1"/>
</dbReference>
<evidence type="ECO:0000256" key="5">
    <source>
        <dbReference type="ARBA" id="ARBA00023136"/>
    </source>
</evidence>
<dbReference type="Pfam" id="PF00892">
    <property type="entry name" value="EamA"/>
    <property type="match status" value="2"/>
</dbReference>
<feature type="transmembrane region" description="Helical" evidence="6">
    <location>
        <begin position="246"/>
        <end position="265"/>
    </location>
</feature>
<gene>
    <name evidence="8" type="ORF">LPB137_01705</name>
</gene>